<protein>
    <submittedName>
        <fullName evidence="1">Uncharacterized protein</fullName>
    </submittedName>
</protein>
<gene>
    <name evidence="1" type="ORF">HMPREF1051_1286</name>
</gene>
<name>I2NX31_NEISI</name>
<dbReference type="Proteomes" id="UP000004473">
    <property type="component" value="Unassembled WGS sequence"/>
</dbReference>
<sequence>MGTESGKHSRILPNLTHLYDKGRLKTCHRLSASFESSRYL</sequence>
<dbReference type="AlphaFoldDB" id="I2NX31"/>
<comment type="caution">
    <text evidence="1">The sequence shown here is derived from an EMBL/GenBank/DDBJ whole genome shotgun (WGS) entry which is preliminary data.</text>
</comment>
<reference evidence="1 2" key="1">
    <citation type="submission" date="2012-04" db="EMBL/GenBank/DDBJ databases">
        <authorList>
            <person name="Harkins D.M."/>
            <person name="Madupu R."/>
            <person name="Durkin A.S."/>
            <person name="Torralba M."/>
            <person name="Methe B."/>
            <person name="Sutton G.G."/>
            <person name="Nelson K.E."/>
        </authorList>
    </citation>
    <scope>NUCLEOTIDE SEQUENCE [LARGE SCALE GENOMIC DNA]</scope>
    <source>
        <strain evidence="1 2">VK64</strain>
    </source>
</reference>
<proteinExistence type="predicted"/>
<organism evidence="1 2">
    <name type="scientific">Neisseria sicca VK64</name>
    <dbReference type="NCBI Taxonomy" id="1095748"/>
    <lineage>
        <taxon>Bacteria</taxon>
        <taxon>Pseudomonadati</taxon>
        <taxon>Pseudomonadota</taxon>
        <taxon>Betaproteobacteria</taxon>
        <taxon>Neisseriales</taxon>
        <taxon>Neisseriaceae</taxon>
        <taxon>Neisseria</taxon>
    </lineage>
</organism>
<dbReference type="PATRIC" id="fig|1095748.3.peg.118"/>
<dbReference type="EMBL" id="AJMT01000007">
    <property type="protein sequence ID" value="EIG30392.1"/>
    <property type="molecule type" value="Genomic_DNA"/>
</dbReference>
<accession>I2NX31</accession>
<evidence type="ECO:0000313" key="2">
    <source>
        <dbReference type="Proteomes" id="UP000004473"/>
    </source>
</evidence>
<evidence type="ECO:0000313" key="1">
    <source>
        <dbReference type="EMBL" id="EIG30392.1"/>
    </source>
</evidence>